<evidence type="ECO:0000256" key="2">
    <source>
        <dbReference type="ARBA" id="ARBA00022490"/>
    </source>
</evidence>
<dbReference type="EC" id="2.8.1.8" evidence="9"/>
<comment type="catalytic activity">
    <reaction evidence="8 9">
        <text>[[Fe-S] cluster scaffold protein carrying a second [4Fe-4S](2+) cluster] + N(6)-octanoyl-L-lysyl-[protein] + 2 oxidized [2Fe-2S]-[ferredoxin] + 2 S-adenosyl-L-methionine + 4 H(+) = [[Fe-S] cluster scaffold protein] + N(6)-[(R)-dihydrolipoyl]-L-lysyl-[protein] + 4 Fe(3+) + 2 hydrogen sulfide + 2 5'-deoxyadenosine + 2 L-methionine + 2 reduced [2Fe-2S]-[ferredoxin]</text>
        <dbReference type="Rhea" id="RHEA:16585"/>
        <dbReference type="Rhea" id="RHEA-COMP:9928"/>
        <dbReference type="Rhea" id="RHEA-COMP:10000"/>
        <dbReference type="Rhea" id="RHEA-COMP:10001"/>
        <dbReference type="Rhea" id="RHEA-COMP:10475"/>
        <dbReference type="Rhea" id="RHEA-COMP:14568"/>
        <dbReference type="Rhea" id="RHEA-COMP:14569"/>
        <dbReference type="ChEBI" id="CHEBI:15378"/>
        <dbReference type="ChEBI" id="CHEBI:17319"/>
        <dbReference type="ChEBI" id="CHEBI:29034"/>
        <dbReference type="ChEBI" id="CHEBI:29919"/>
        <dbReference type="ChEBI" id="CHEBI:33722"/>
        <dbReference type="ChEBI" id="CHEBI:33737"/>
        <dbReference type="ChEBI" id="CHEBI:33738"/>
        <dbReference type="ChEBI" id="CHEBI:57844"/>
        <dbReference type="ChEBI" id="CHEBI:59789"/>
        <dbReference type="ChEBI" id="CHEBI:78809"/>
        <dbReference type="ChEBI" id="CHEBI:83100"/>
        <dbReference type="EC" id="2.8.1.8"/>
    </reaction>
</comment>
<dbReference type="AlphaFoldDB" id="A0A3M0BIZ7"/>
<feature type="domain" description="Radical SAM core" evidence="10">
    <location>
        <begin position="41"/>
        <end position="257"/>
    </location>
</feature>
<dbReference type="InterPro" id="IPR058240">
    <property type="entry name" value="rSAM_sf"/>
</dbReference>
<dbReference type="Gene3D" id="3.20.20.70">
    <property type="entry name" value="Aldolase class I"/>
    <property type="match status" value="1"/>
</dbReference>
<gene>
    <name evidence="9" type="primary">lipA</name>
    <name evidence="11" type="ORF">CLV39_0782</name>
</gene>
<dbReference type="SUPFAM" id="SSF102114">
    <property type="entry name" value="Radical SAM enzymes"/>
    <property type="match status" value="1"/>
</dbReference>
<comment type="similarity">
    <text evidence="9">Belongs to the radical SAM superfamily. Lipoyl synthase family.</text>
</comment>
<feature type="binding site" evidence="9">
    <location>
        <position position="29"/>
    </location>
    <ligand>
        <name>[4Fe-4S] cluster</name>
        <dbReference type="ChEBI" id="CHEBI:49883"/>
        <label>1</label>
    </ligand>
</feature>
<evidence type="ECO:0000256" key="6">
    <source>
        <dbReference type="ARBA" id="ARBA00023004"/>
    </source>
</evidence>
<name>A0A3M0BIZ7_9AQUI</name>
<dbReference type="GO" id="GO:0051539">
    <property type="term" value="F:4 iron, 4 sulfur cluster binding"/>
    <property type="evidence" value="ECO:0007669"/>
    <property type="project" value="UniProtKB-UniRule"/>
</dbReference>
<comment type="pathway">
    <text evidence="9">Protein modification; protein lipoylation via endogenous pathway; protein N(6)-(lipoyl)lysine from octanoyl-[acyl-carrier-protein]: step 2/2.</text>
</comment>
<dbReference type="GO" id="GO:0046872">
    <property type="term" value="F:metal ion binding"/>
    <property type="evidence" value="ECO:0007669"/>
    <property type="project" value="UniProtKB-KW"/>
</dbReference>
<dbReference type="HAMAP" id="MF_00206">
    <property type="entry name" value="Lipoyl_synth"/>
    <property type="match status" value="1"/>
</dbReference>
<dbReference type="NCBIfam" id="NF004019">
    <property type="entry name" value="PRK05481.1"/>
    <property type="match status" value="1"/>
</dbReference>
<comment type="subcellular location">
    <subcellularLocation>
        <location evidence="9">Cytoplasm</location>
    </subcellularLocation>
</comment>
<dbReference type="NCBIfam" id="TIGR00510">
    <property type="entry name" value="lipA"/>
    <property type="match status" value="1"/>
</dbReference>
<dbReference type="GO" id="GO:0005737">
    <property type="term" value="C:cytoplasm"/>
    <property type="evidence" value="ECO:0007669"/>
    <property type="project" value="UniProtKB-SubCell"/>
</dbReference>
<feature type="binding site" evidence="9">
    <location>
        <position position="40"/>
    </location>
    <ligand>
        <name>[4Fe-4S] cluster</name>
        <dbReference type="ChEBI" id="CHEBI:49883"/>
        <label>1</label>
    </ligand>
</feature>
<feature type="binding site" evidence="9">
    <location>
        <position position="55"/>
    </location>
    <ligand>
        <name>[4Fe-4S] cluster</name>
        <dbReference type="ChEBI" id="CHEBI:49883"/>
        <label>2</label>
        <note>4Fe-4S-S-AdoMet</note>
    </ligand>
</feature>
<dbReference type="PANTHER" id="PTHR10949:SF0">
    <property type="entry name" value="LIPOYL SYNTHASE, MITOCHONDRIAL"/>
    <property type="match status" value="1"/>
</dbReference>
<evidence type="ECO:0000256" key="9">
    <source>
        <dbReference type="HAMAP-Rule" id="MF_00206"/>
    </source>
</evidence>
<dbReference type="PROSITE" id="PS51918">
    <property type="entry name" value="RADICAL_SAM"/>
    <property type="match status" value="1"/>
</dbReference>
<dbReference type="UniPathway" id="UPA00538">
    <property type="reaction ID" value="UER00593"/>
</dbReference>
<accession>A0A3M0BIZ7</accession>
<keyword evidence="7 9" id="KW-0411">Iron-sulfur</keyword>
<dbReference type="InterPro" id="IPR006638">
    <property type="entry name" value="Elp3/MiaA/NifB-like_rSAM"/>
</dbReference>
<evidence type="ECO:0000256" key="8">
    <source>
        <dbReference type="ARBA" id="ARBA00047326"/>
    </source>
</evidence>
<evidence type="ECO:0000313" key="12">
    <source>
        <dbReference type="Proteomes" id="UP000280842"/>
    </source>
</evidence>
<evidence type="ECO:0000256" key="1">
    <source>
        <dbReference type="ARBA" id="ARBA00022485"/>
    </source>
</evidence>
<dbReference type="FunFam" id="3.20.20.70:FF:000040">
    <property type="entry name" value="Lipoyl synthase"/>
    <property type="match status" value="1"/>
</dbReference>
<dbReference type="SFLD" id="SFLDS00029">
    <property type="entry name" value="Radical_SAM"/>
    <property type="match status" value="1"/>
</dbReference>
<comment type="function">
    <text evidence="9">Catalyzes the radical-mediated insertion of two sulfur atoms into the C-6 and C-8 positions of the octanoyl moiety bound to the lipoyl domains of lipoate-dependent enzymes, thereby converting the octanoylated domains into lipoylated derivatives.</text>
</comment>
<comment type="cofactor">
    <cofactor evidence="9">
        <name>[4Fe-4S] cluster</name>
        <dbReference type="ChEBI" id="CHEBI:49883"/>
    </cofactor>
    <text evidence="9">Binds 2 [4Fe-4S] clusters per subunit. One cluster is coordinated with 3 cysteines and an exchangeable S-adenosyl-L-methionine.</text>
</comment>
<keyword evidence="12" id="KW-1185">Reference proteome</keyword>
<dbReference type="SFLD" id="SFLDG01058">
    <property type="entry name" value="lipoyl_synthase_like"/>
    <property type="match status" value="1"/>
</dbReference>
<keyword evidence="3 9" id="KW-0808">Transferase</keyword>
<dbReference type="GO" id="GO:0016992">
    <property type="term" value="F:lipoate synthase activity"/>
    <property type="evidence" value="ECO:0007669"/>
    <property type="project" value="UniProtKB-UniRule"/>
</dbReference>
<feature type="binding site" evidence="9">
    <location>
        <position position="268"/>
    </location>
    <ligand>
        <name>[4Fe-4S] cluster</name>
        <dbReference type="ChEBI" id="CHEBI:49883"/>
        <label>1</label>
    </ligand>
</feature>
<reference evidence="11 12" key="1">
    <citation type="submission" date="2018-10" db="EMBL/GenBank/DDBJ databases">
        <title>Genomic Encyclopedia of Archaeal and Bacterial Type Strains, Phase II (KMG-II): from individual species to whole genera.</title>
        <authorList>
            <person name="Goeker M."/>
        </authorList>
    </citation>
    <scope>NUCLEOTIDE SEQUENCE [LARGE SCALE GENOMIC DNA]</scope>
    <source>
        <strain evidence="11 12">VM1</strain>
    </source>
</reference>
<evidence type="ECO:0000259" key="10">
    <source>
        <dbReference type="PROSITE" id="PS51918"/>
    </source>
</evidence>
<dbReference type="Pfam" id="PF04055">
    <property type="entry name" value="Radical_SAM"/>
    <property type="match status" value="1"/>
</dbReference>
<dbReference type="OrthoDB" id="9787898at2"/>
<evidence type="ECO:0000256" key="5">
    <source>
        <dbReference type="ARBA" id="ARBA00022723"/>
    </source>
</evidence>
<dbReference type="GO" id="GO:0009249">
    <property type="term" value="P:protein lipoylation"/>
    <property type="evidence" value="ECO:0007669"/>
    <property type="project" value="UniProtKB-UniRule"/>
</dbReference>
<feature type="binding site" evidence="9">
    <location>
        <position position="34"/>
    </location>
    <ligand>
        <name>[4Fe-4S] cluster</name>
        <dbReference type="ChEBI" id="CHEBI:49883"/>
        <label>1</label>
    </ligand>
</feature>
<sequence length="281" mass="31984">MKPKVKSPLSEEVTKVKVMLRKLNLNTVCQEASCPNIGECYSRKTATFMIMGDTCTRNCPYCDVSHGRPKPLDENEPENIAKAVKYLGLKYVVITSVNRDDLPDGGASHFAKVVNKVREYFPDCKIEVLIPDFLGNWNSLKIVADSKPDVINHNIETVPSLYKKVRHRGNYKLSLQLIKQIKILNENIISKSGIMVGLGETKEEIIQVMEDLVEHNCDILTIGQYLRPSKNHLPVEKFYTKEEFEELKEIGYKIGFKEVYSGQLVRSSYHADEVFNNLKEG</sequence>
<dbReference type="EMBL" id="REFO01000011">
    <property type="protein sequence ID" value="RMA97127.1"/>
    <property type="molecule type" value="Genomic_DNA"/>
</dbReference>
<evidence type="ECO:0000256" key="3">
    <source>
        <dbReference type="ARBA" id="ARBA00022679"/>
    </source>
</evidence>
<dbReference type="PANTHER" id="PTHR10949">
    <property type="entry name" value="LIPOYL SYNTHASE"/>
    <property type="match status" value="1"/>
</dbReference>
<keyword evidence="5 9" id="KW-0479">Metal-binding</keyword>
<evidence type="ECO:0000256" key="4">
    <source>
        <dbReference type="ARBA" id="ARBA00022691"/>
    </source>
</evidence>
<dbReference type="PIRSF" id="PIRSF005963">
    <property type="entry name" value="Lipoyl_synth"/>
    <property type="match status" value="1"/>
</dbReference>
<dbReference type="InterPro" id="IPR013785">
    <property type="entry name" value="Aldolase_TIM"/>
</dbReference>
<comment type="caution">
    <text evidence="11">The sequence shown here is derived from an EMBL/GenBank/DDBJ whole genome shotgun (WGS) entry which is preliminary data.</text>
</comment>
<keyword evidence="4 9" id="KW-0949">S-adenosyl-L-methionine</keyword>
<feature type="binding site" evidence="9">
    <location>
        <position position="59"/>
    </location>
    <ligand>
        <name>[4Fe-4S] cluster</name>
        <dbReference type="ChEBI" id="CHEBI:49883"/>
        <label>2</label>
        <note>4Fe-4S-S-AdoMet</note>
    </ligand>
</feature>
<keyword evidence="6 9" id="KW-0408">Iron</keyword>
<keyword evidence="2 9" id="KW-0963">Cytoplasm</keyword>
<dbReference type="InterPro" id="IPR007197">
    <property type="entry name" value="rSAM"/>
</dbReference>
<feature type="binding site" evidence="9">
    <location>
        <position position="62"/>
    </location>
    <ligand>
        <name>[4Fe-4S] cluster</name>
        <dbReference type="ChEBI" id="CHEBI:49883"/>
        <label>2</label>
        <note>4Fe-4S-S-AdoMet</note>
    </ligand>
</feature>
<dbReference type="SMART" id="SM00729">
    <property type="entry name" value="Elp3"/>
    <property type="match status" value="1"/>
</dbReference>
<dbReference type="SFLD" id="SFLDF00271">
    <property type="entry name" value="lipoyl_synthase"/>
    <property type="match status" value="1"/>
</dbReference>
<dbReference type="Proteomes" id="UP000280842">
    <property type="component" value="Unassembled WGS sequence"/>
</dbReference>
<evidence type="ECO:0000313" key="11">
    <source>
        <dbReference type="EMBL" id="RMA97127.1"/>
    </source>
</evidence>
<dbReference type="NCBIfam" id="NF009544">
    <property type="entry name" value="PRK12928.1"/>
    <property type="match status" value="1"/>
</dbReference>
<dbReference type="InterPro" id="IPR003698">
    <property type="entry name" value="Lipoyl_synth"/>
</dbReference>
<dbReference type="RefSeq" id="WP_121922919.1">
    <property type="nucleotide sequence ID" value="NZ_REFO01000011.1"/>
</dbReference>
<protein>
    <recommendedName>
        <fullName evidence="9">Lipoyl synthase</fullName>
        <ecNumber evidence="9">2.8.1.8</ecNumber>
    </recommendedName>
    <alternativeName>
        <fullName evidence="9">Lip-syn</fullName>
        <shortName evidence="9">LS</shortName>
    </alternativeName>
    <alternativeName>
        <fullName evidence="9">Lipoate synthase</fullName>
    </alternativeName>
    <alternativeName>
        <fullName evidence="9">Lipoic acid synthase</fullName>
    </alternativeName>
    <alternativeName>
        <fullName evidence="9">Sulfur insertion protein LipA</fullName>
    </alternativeName>
</protein>
<proteinExistence type="inferred from homology"/>
<organism evidence="11 12">
    <name type="scientific">Hydrogenothermus marinus</name>
    <dbReference type="NCBI Taxonomy" id="133270"/>
    <lineage>
        <taxon>Bacteria</taxon>
        <taxon>Pseudomonadati</taxon>
        <taxon>Aquificota</taxon>
        <taxon>Aquificia</taxon>
        <taxon>Aquificales</taxon>
        <taxon>Hydrogenothermaceae</taxon>
        <taxon>Hydrogenothermus</taxon>
    </lineage>
</organism>
<keyword evidence="1 9" id="KW-0004">4Fe-4S</keyword>
<evidence type="ECO:0000256" key="7">
    <source>
        <dbReference type="ARBA" id="ARBA00023014"/>
    </source>
</evidence>